<evidence type="ECO:0000313" key="3">
    <source>
        <dbReference type="Proteomes" id="UP000535491"/>
    </source>
</evidence>
<reference evidence="2 3" key="1">
    <citation type="submission" date="2020-07" db="EMBL/GenBank/DDBJ databases">
        <authorList>
            <person name="Feng H."/>
        </authorList>
    </citation>
    <scope>NUCLEOTIDE SEQUENCE [LARGE SCALE GENOMIC DNA]</scope>
    <source>
        <strain evidence="3">s-10</strain>
    </source>
</reference>
<dbReference type="RefSeq" id="WP_181750887.1">
    <property type="nucleotide sequence ID" value="NZ_JACEIQ010000003.1"/>
</dbReference>
<feature type="compositionally biased region" description="Basic and acidic residues" evidence="1">
    <location>
        <begin position="185"/>
        <end position="202"/>
    </location>
</feature>
<protein>
    <submittedName>
        <fullName evidence="2">Uncharacterized protein</fullName>
    </submittedName>
</protein>
<name>A0A7W1WPQ8_9BACL</name>
<organism evidence="2 3">
    <name type="scientific">Paenactinomyces guangxiensis</name>
    <dbReference type="NCBI Taxonomy" id="1490290"/>
    <lineage>
        <taxon>Bacteria</taxon>
        <taxon>Bacillati</taxon>
        <taxon>Bacillota</taxon>
        <taxon>Bacilli</taxon>
        <taxon>Bacillales</taxon>
        <taxon>Thermoactinomycetaceae</taxon>
        <taxon>Paenactinomyces</taxon>
    </lineage>
</organism>
<feature type="compositionally biased region" description="Polar residues" evidence="1">
    <location>
        <begin position="249"/>
        <end position="262"/>
    </location>
</feature>
<keyword evidence="3" id="KW-1185">Reference proteome</keyword>
<dbReference type="AlphaFoldDB" id="A0A7W1WPQ8"/>
<sequence>MKDPRQILDAFRTDVRSRNVYSDLLRQFDLEQPKKRRNRKKFQPLKNHNLTNSTAILSLCMITGLSAGMGTAFAEDEIAPEKPPLDQPPSEVKVDVKAPELKERTVERNPSGPPPELQAEKPAKTVPPKDDEPREKVNREAGPEAKQQESPKSERKEATQRETEKKQQPSKENIAREPQASHPRSKLEKPLEKAEPPVKEPLTEVQKNLHKPQEKLQAGAHISEPSKNVGEDKAVNTSRSGSAPPVVASSGSKTQAAGNESGNRPRTEPGGKLPETAGNDLDGVLAGSAAALLGTLYAVRRSRVEKP</sequence>
<dbReference type="Proteomes" id="UP000535491">
    <property type="component" value="Unassembled WGS sequence"/>
</dbReference>
<evidence type="ECO:0000256" key="1">
    <source>
        <dbReference type="SAM" id="MobiDB-lite"/>
    </source>
</evidence>
<gene>
    <name evidence="2" type="ORF">H1191_04945</name>
</gene>
<comment type="caution">
    <text evidence="2">The sequence shown here is derived from an EMBL/GenBank/DDBJ whole genome shotgun (WGS) entry which is preliminary data.</text>
</comment>
<proteinExistence type="predicted"/>
<accession>A0A7W1WPQ8</accession>
<evidence type="ECO:0000313" key="2">
    <source>
        <dbReference type="EMBL" id="MBA4493648.1"/>
    </source>
</evidence>
<feature type="compositionally biased region" description="Basic and acidic residues" evidence="1">
    <location>
        <begin position="92"/>
        <end position="107"/>
    </location>
</feature>
<feature type="region of interest" description="Disordered" evidence="1">
    <location>
        <begin position="75"/>
        <end position="282"/>
    </location>
</feature>
<dbReference type="EMBL" id="JACEIQ010000003">
    <property type="protein sequence ID" value="MBA4493648.1"/>
    <property type="molecule type" value="Genomic_DNA"/>
</dbReference>
<feature type="compositionally biased region" description="Basic and acidic residues" evidence="1">
    <location>
        <begin position="118"/>
        <end position="175"/>
    </location>
</feature>